<dbReference type="AlphaFoldDB" id="A0AA88WRX7"/>
<evidence type="ECO:0000313" key="2">
    <source>
        <dbReference type="Proteomes" id="UP001188597"/>
    </source>
</evidence>
<sequence>MTHWNRPRAILDIIKSGEDFRIAISTKMPEQGTCERCGYISSQVEMVKSLHFARGTESGFTQAGYRAKPRRKW</sequence>
<reference evidence="1" key="1">
    <citation type="submission" date="2022-12" db="EMBL/GenBank/DDBJ databases">
        <title>Draft genome assemblies for two species of Escallonia (Escalloniales).</title>
        <authorList>
            <person name="Chanderbali A."/>
            <person name="Dervinis C."/>
            <person name="Anghel I."/>
            <person name="Soltis D."/>
            <person name="Soltis P."/>
            <person name="Zapata F."/>
        </authorList>
    </citation>
    <scope>NUCLEOTIDE SEQUENCE</scope>
    <source>
        <strain evidence="1">UCBG64.0493</strain>
        <tissue evidence="1">Leaf</tissue>
    </source>
</reference>
<evidence type="ECO:0000313" key="1">
    <source>
        <dbReference type="EMBL" id="KAK3032787.1"/>
    </source>
</evidence>
<organism evidence="1 2">
    <name type="scientific">Escallonia herrerae</name>
    <dbReference type="NCBI Taxonomy" id="1293975"/>
    <lineage>
        <taxon>Eukaryota</taxon>
        <taxon>Viridiplantae</taxon>
        <taxon>Streptophyta</taxon>
        <taxon>Embryophyta</taxon>
        <taxon>Tracheophyta</taxon>
        <taxon>Spermatophyta</taxon>
        <taxon>Magnoliopsida</taxon>
        <taxon>eudicotyledons</taxon>
        <taxon>Gunneridae</taxon>
        <taxon>Pentapetalae</taxon>
        <taxon>asterids</taxon>
        <taxon>campanulids</taxon>
        <taxon>Escalloniales</taxon>
        <taxon>Escalloniaceae</taxon>
        <taxon>Escallonia</taxon>
    </lineage>
</organism>
<dbReference type="Proteomes" id="UP001188597">
    <property type="component" value="Unassembled WGS sequence"/>
</dbReference>
<proteinExistence type="predicted"/>
<dbReference type="EMBL" id="JAVXUP010000255">
    <property type="protein sequence ID" value="KAK3032787.1"/>
    <property type="molecule type" value="Genomic_DNA"/>
</dbReference>
<accession>A0AA88WRX7</accession>
<gene>
    <name evidence="1" type="ORF">RJ639_035890</name>
</gene>
<name>A0AA88WRX7_9ASTE</name>
<comment type="caution">
    <text evidence="1">The sequence shown here is derived from an EMBL/GenBank/DDBJ whole genome shotgun (WGS) entry which is preliminary data.</text>
</comment>
<protein>
    <submittedName>
        <fullName evidence="1">Uncharacterized protein</fullName>
    </submittedName>
</protein>
<keyword evidence="2" id="KW-1185">Reference proteome</keyword>